<dbReference type="SUPFAM" id="SSF52047">
    <property type="entry name" value="RNI-like"/>
    <property type="match status" value="1"/>
</dbReference>
<dbReference type="SUPFAM" id="SSF81383">
    <property type="entry name" value="F-box domain"/>
    <property type="match status" value="1"/>
</dbReference>
<evidence type="ECO:0000313" key="2">
    <source>
        <dbReference type="Proteomes" id="UP000284842"/>
    </source>
</evidence>
<accession>A0A409YFS9</accession>
<dbReference type="OrthoDB" id="3365698at2759"/>
<dbReference type="PANTHER" id="PTHR38926">
    <property type="entry name" value="F-BOX DOMAIN CONTAINING PROTEIN, EXPRESSED"/>
    <property type="match status" value="1"/>
</dbReference>
<organism evidence="1 2">
    <name type="scientific">Panaeolus cyanescens</name>
    <dbReference type="NCBI Taxonomy" id="181874"/>
    <lineage>
        <taxon>Eukaryota</taxon>
        <taxon>Fungi</taxon>
        <taxon>Dikarya</taxon>
        <taxon>Basidiomycota</taxon>
        <taxon>Agaricomycotina</taxon>
        <taxon>Agaricomycetes</taxon>
        <taxon>Agaricomycetidae</taxon>
        <taxon>Agaricales</taxon>
        <taxon>Agaricineae</taxon>
        <taxon>Galeropsidaceae</taxon>
        <taxon>Panaeolus</taxon>
    </lineage>
</organism>
<name>A0A409YFS9_9AGAR</name>
<gene>
    <name evidence="1" type="ORF">CVT24_001736</name>
</gene>
<evidence type="ECO:0000313" key="1">
    <source>
        <dbReference type="EMBL" id="PPR01848.1"/>
    </source>
</evidence>
<dbReference type="Gene3D" id="1.20.1280.50">
    <property type="match status" value="1"/>
</dbReference>
<keyword evidence="2" id="KW-1185">Reference proteome</keyword>
<dbReference type="PANTHER" id="PTHR38926:SF5">
    <property type="entry name" value="F-BOX AND LEUCINE-RICH REPEAT PROTEIN 6"/>
    <property type="match status" value="1"/>
</dbReference>
<sequence>MYLSRTGDADLIIQINAAESKELDVEELRSCYQMLYSVSSRWKSISFYIGETARKEFEQIFCLDEKSTSSSSSTPPVRFPALESLSVATARPAEMMERDEYGFATRFCEARLIAPRIIQFGGLFMSGFGLPTPKYIASNQRMQAIVSLSLVRRQFGNLRALFSSLAMLGSLETLDLKHCWTPTYNDVYEPRITLPHLRRLTIEDLGHHSDAEAIFLSVLLPNLQDVTMAPPLHTPSFLGMANLSECKIRRLHLTANYTFYEYLFYFLSASAFSKLEDLTLEADVLENKHILFFDISPAIFEVPKIDKQVATPVFPTTLKYLTLLGCYSDDGLLGKVAMSRMKDGALKHFYAEVVEDVQTSHKKDYDVVRELQRSGYDADQIKGILQVNHDHCDDPVPFSLSTSTSMASCDLLVVEPEDLKQRKPPPLNDIIPTDIWVEVFLQVHRKELSEKFKEEILPEYTWESRTIPRSPMIFSHVCRHWRDIAVSQPLLWRNIFICSWRKSPYALLQLYVSRAVHMDLIINIDAYSASSSLDVEELQLCFKRLYSMSGRWKSVSFKIGETARKEFEQIFCLDEEGDIDSVSTPQARFPALESLSVATARPVESMEWDEYGFAARFCEAGLIAPQIIRFGGIYMDRLRLPNSSYIKSNARMQAIVSLTLVRRQFGNLRWVFSRLAMLGSLETLEINCCCTSTYHEVDEPRISLPHLRRISIKKMGHHTDIEAIFLTVLLPSLEDVSLAPPLHTPSFLGMANLSECKIRRLHLTANYTFYEYLFYFLSARAFTQLEDLTLEADILEGEHIRFFDISASPAIFEIKKIIKQVTTPVFPATLKYLTLLGCSSEDGLLGKVAMSRMKKGALTYFYAEVVEDVQTNHKKDYEIVRELQRSGYDADIRRGRQA</sequence>
<dbReference type="InParanoid" id="A0A409YFS9"/>
<dbReference type="Proteomes" id="UP000284842">
    <property type="component" value="Unassembled WGS sequence"/>
</dbReference>
<comment type="caution">
    <text evidence="1">The sequence shown here is derived from an EMBL/GenBank/DDBJ whole genome shotgun (WGS) entry which is preliminary data.</text>
</comment>
<dbReference type="AlphaFoldDB" id="A0A409YFS9"/>
<protein>
    <submittedName>
        <fullName evidence="1">Uncharacterized protein</fullName>
    </submittedName>
</protein>
<reference evidence="1 2" key="1">
    <citation type="journal article" date="2018" name="Evol. Lett.">
        <title>Horizontal gene cluster transfer increased hallucinogenic mushroom diversity.</title>
        <authorList>
            <person name="Reynolds H.T."/>
            <person name="Vijayakumar V."/>
            <person name="Gluck-Thaler E."/>
            <person name="Korotkin H.B."/>
            <person name="Matheny P.B."/>
            <person name="Slot J.C."/>
        </authorList>
    </citation>
    <scope>NUCLEOTIDE SEQUENCE [LARGE SCALE GENOMIC DNA]</scope>
    <source>
        <strain evidence="1 2">2629</strain>
    </source>
</reference>
<proteinExistence type="predicted"/>
<dbReference type="InterPro" id="IPR036047">
    <property type="entry name" value="F-box-like_dom_sf"/>
</dbReference>
<dbReference type="EMBL" id="NHTK01001210">
    <property type="protein sequence ID" value="PPR01848.1"/>
    <property type="molecule type" value="Genomic_DNA"/>
</dbReference>